<evidence type="ECO:0000313" key="2">
    <source>
        <dbReference type="EMBL" id="CAI9154082.1"/>
    </source>
</evidence>
<protein>
    <submittedName>
        <fullName evidence="2">Uncharacterized protein</fullName>
    </submittedName>
</protein>
<dbReference type="Proteomes" id="UP001176941">
    <property type="component" value="Chromosome 11"/>
</dbReference>
<reference evidence="2" key="1">
    <citation type="submission" date="2023-04" db="EMBL/GenBank/DDBJ databases">
        <authorList>
            <consortium name="ELIXIR-Norway"/>
        </authorList>
    </citation>
    <scope>NUCLEOTIDE SEQUENCE [LARGE SCALE GENOMIC DNA]</scope>
</reference>
<dbReference type="EMBL" id="OX459947">
    <property type="protein sequence ID" value="CAI9154082.1"/>
    <property type="molecule type" value="Genomic_DNA"/>
</dbReference>
<feature type="region of interest" description="Disordered" evidence="1">
    <location>
        <begin position="28"/>
        <end position="58"/>
    </location>
</feature>
<accession>A0ABN8XXH6</accession>
<proteinExistence type="predicted"/>
<sequence>MDLVLKLAFPCSVRRRRGVSLWWPDGAAASPTLRPPERPEARRAHRPPCTPRSGLPHLHRIGIEDQRQWLQPPTRCARRAGSVCPGVRTRPIQEQETWLFIYPRAVKPVASALPPALGTSVSSCAWHGSLASTPGS</sequence>
<organism evidence="2 3">
    <name type="scientific">Rangifer tarandus platyrhynchus</name>
    <name type="common">Svalbard reindeer</name>
    <dbReference type="NCBI Taxonomy" id="3082113"/>
    <lineage>
        <taxon>Eukaryota</taxon>
        <taxon>Metazoa</taxon>
        <taxon>Chordata</taxon>
        <taxon>Craniata</taxon>
        <taxon>Vertebrata</taxon>
        <taxon>Euteleostomi</taxon>
        <taxon>Mammalia</taxon>
        <taxon>Eutheria</taxon>
        <taxon>Laurasiatheria</taxon>
        <taxon>Artiodactyla</taxon>
        <taxon>Ruminantia</taxon>
        <taxon>Pecora</taxon>
        <taxon>Cervidae</taxon>
        <taxon>Odocoileinae</taxon>
        <taxon>Rangifer</taxon>
    </lineage>
</organism>
<evidence type="ECO:0000256" key="1">
    <source>
        <dbReference type="SAM" id="MobiDB-lite"/>
    </source>
</evidence>
<evidence type="ECO:0000313" key="3">
    <source>
        <dbReference type="Proteomes" id="UP001176941"/>
    </source>
</evidence>
<keyword evidence="3" id="KW-1185">Reference proteome</keyword>
<gene>
    <name evidence="2" type="ORF">MRATA1EN1_LOCUS3044</name>
</gene>
<name>A0ABN8XXH6_RANTA</name>